<dbReference type="GO" id="GO:0003677">
    <property type="term" value="F:DNA binding"/>
    <property type="evidence" value="ECO:0007669"/>
    <property type="project" value="UniProtKB-KW"/>
</dbReference>
<dbReference type="CDD" id="cd06171">
    <property type="entry name" value="Sigma70_r4"/>
    <property type="match status" value="1"/>
</dbReference>
<accession>A0A2T2WPG4</accession>
<evidence type="ECO:0000256" key="5">
    <source>
        <dbReference type="ARBA" id="ARBA00023125"/>
    </source>
</evidence>
<dbReference type="InterPro" id="IPR001387">
    <property type="entry name" value="Cro/C1-type_HTH"/>
</dbReference>
<feature type="domain" description="HTH cro/C1-type" evidence="8">
    <location>
        <begin position="200"/>
        <end position="221"/>
    </location>
</feature>
<organism evidence="9 10">
    <name type="scientific">Sulfobacillus acidophilus</name>
    <dbReference type="NCBI Taxonomy" id="53633"/>
    <lineage>
        <taxon>Bacteria</taxon>
        <taxon>Bacillati</taxon>
        <taxon>Bacillota</taxon>
        <taxon>Clostridia</taxon>
        <taxon>Eubacteriales</taxon>
        <taxon>Clostridiales Family XVII. Incertae Sedis</taxon>
        <taxon>Sulfobacillus</taxon>
    </lineage>
</organism>
<dbReference type="PROSITE" id="PS50943">
    <property type="entry name" value="HTH_CROC1"/>
    <property type="match status" value="1"/>
</dbReference>
<dbReference type="Gene3D" id="1.20.120.1810">
    <property type="match status" value="1"/>
</dbReference>
<dbReference type="InterPro" id="IPR013325">
    <property type="entry name" value="RNA_pol_sigma_r2"/>
</dbReference>
<name>A0A2T2WPG4_9FIRM</name>
<dbReference type="SUPFAM" id="SSF88946">
    <property type="entry name" value="Sigma2 domain of RNA polymerase sigma factors"/>
    <property type="match status" value="1"/>
</dbReference>
<dbReference type="PANTHER" id="PTHR30376:SF3">
    <property type="entry name" value="RNA POLYMERASE SIGMA FACTOR RPOH"/>
    <property type="match status" value="1"/>
</dbReference>
<dbReference type="InterPro" id="IPR007630">
    <property type="entry name" value="RNA_pol_sigma70_r4"/>
</dbReference>
<evidence type="ECO:0000256" key="3">
    <source>
        <dbReference type="ARBA" id="ARBA00023015"/>
    </source>
</evidence>
<dbReference type="PIRSF" id="PIRSF000770">
    <property type="entry name" value="RNA_pol_sigma-SigE/K"/>
    <property type="match status" value="1"/>
</dbReference>
<dbReference type="InterPro" id="IPR007627">
    <property type="entry name" value="RNA_pol_sigma70_r2"/>
</dbReference>
<dbReference type="NCBIfam" id="TIGR02846">
    <property type="entry name" value="spore_sigmaK"/>
    <property type="match status" value="1"/>
</dbReference>
<evidence type="ECO:0000256" key="4">
    <source>
        <dbReference type="ARBA" id="ARBA00023082"/>
    </source>
</evidence>
<gene>
    <name evidence="9" type="primary">sigK</name>
    <name evidence="9" type="ORF">C7B45_00490</name>
</gene>
<evidence type="ECO:0000256" key="1">
    <source>
        <dbReference type="ARBA" id="ARBA00007788"/>
    </source>
</evidence>
<evidence type="ECO:0000313" key="10">
    <source>
        <dbReference type="Proteomes" id="UP000241848"/>
    </source>
</evidence>
<dbReference type="GO" id="GO:0016987">
    <property type="term" value="F:sigma factor activity"/>
    <property type="evidence" value="ECO:0007669"/>
    <property type="project" value="UniProtKB-KW"/>
</dbReference>
<comment type="similarity">
    <text evidence="1 7">Belongs to the sigma-70 factor family.</text>
</comment>
<evidence type="ECO:0000256" key="6">
    <source>
        <dbReference type="ARBA" id="ARBA00023163"/>
    </source>
</evidence>
<dbReference type="GO" id="GO:0006352">
    <property type="term" value="P:DNA-templated transcription initiation"/>
    <property type="evidence" value="ECO:0007669"/>
    <property type="project" value="InterPro"/>
</dbReference>
<keyword evidence="4 7" id="KW-0731">Sigma factor</keyword>
<evidence type="ECO:0000313" key="9">
    <source>
        <dbReference type="EMBL" id="PSR24125.1"/>
    </source>
</evidence>
<dbReference type="PROSITE" id="PS00715">
    <property type="entry name" value="SIGMA70_1"/>
    <property type="match status" value="1"/>
</dbReference>
<evidence type="ECO:0000259" key="8">
    <source>
        <dbReference type="PROSITE" id="PS50943"/>
    </source>
</evidence>
<dbReference type="InterPro" id="IPR013324">
    <property type="entry name" value="RNA_pol_sigma_r3/r4-like"/>
</dbReference>
<dbReference type="InterPro" id="IPR014209">
    <property type="entry name" value="RNA_pol_sigma-K"/>
</dbReference>
<dbReference type="Pfam" id="PF04545">
    <property type="entry name" value="Sigma70_r4"/>
    <property type="match status" value="1"/>
</dbReference>
<dbReference type="InterPro" id="IPR014284">
    <property type="entry name" value="RNA_pol_sigma-70_dom"/>
</dbReference>
<reference evidence="9 10" key="1">
    <citation type="journal article" date="2014" name="BMC Genomics">
        <title>Comparison of environmental and isolate Sulfobacillus genomes reveals diverse carbon, sulfur, nitrogen, and hydrogen metabolisms.</title>
        <authorList>
            <person name="Justice N.B."/>
            <person name="Norman A."/>
            <person name="Brown C.T."/>
            <person name="Singh A."/>
            <person name="Thomas B.C."/>
            <person name="Banfield J.F."/>
        </authorList>
    </citation>
    <scope>NUCLEOTIDE SEQUENCE [LARGE SCALE GENOMIC DNA]</scope>
    <source>
        <strain evidence="9">AMDSBA3</strain>
    </source>
</reference>
<dbReference type="AlphaFoldDB" id="A0A2T2WPG4"/>
<keyword evidence="2" id="KW-0749">Sporulation</keyword>
<keyword evidence="5 7" id="KW-0238">DNA-binding</keyword>
<dbReference type="PROSITE" id="PS00716">
    <property type="entry name" value="SIGMA70_2"/>
    <property type="match status" value="1"/>
</dbReference>
<dbReference type="NCBIfam" id="TIGR02937">
    <property type="entry name" value="sigma70-ECF"/>
    <property type="match status" value="1"/>
</dbReference>
<dbReference type="PANTHER" id="PTHR30376">
    <property type="entry name" value="SIGMA FACTOR RPOH HEAT SHOCK RELATED"/>
    <property type="match status" value="1"/>
</dbReference>
<dbReference type="InterPro" id="IPR000943">
    <property type="entry name" value="RNA_pol_sigma70"/>
</dbReference>
<sequence length="246" mass="27446">MLGSIGALVLVVAAAVRGAIFLAGYIGGNAFPQPLSEEEERDAIESLGHGDMTARHLLIEHNLRLVAHVIKKYQSTGEDSDDLISIGTIGLIKGIDSFDADKGVRLATYCARCIDNEVLMYLRARKKSNREMSLYDPIGVDREGNEISLLDVLGTDGDIVADQVELEVVMEWVRQFVKDLTAKERLVLELRFGLQGHERLTQRDIANRLKISRSYVSRIEKRAVRKILRELAMAEDFPSSAINPRQ</sequence>
<dbReference type="InterPro" id="IPR050813">
    <property type="entry name" value="Sigma-70_Factor"/>
</dbReference>
<dbReference type="SUPFAM" id="SSF88659">
    <property type="entry name" value="Sigma3 and sigma4 domains of RNA polymerase sigma factors"/>
    <property type="match status" value="1"/>
</dbReference>
<keyword evidence="3 7" id="KW-0805">Transcription regulation</keyword>
<protein>
    <recommendedName>
        <fullName evidence="7">RNA polymerase sigma factor</fullName>
    </recommendedName>
</protein>
<keyword evidence="6 7" id="KW-0804">Transcription</keyword>
<dbReference type="Pfam" id="PF04542">
    <property type="entry name" value="Sigma70_r2"/>
    <property type="match status" value="1"/>
</dbReference>
<dbReference type="Gene3D" id="1.10.10.10">
    <property type="entry name" value="Winged helix-like DNA-binding domain superfamily/Winged helix DNA-binding domain"/>
    <property type="match status" value="1"/>
</dbReference>
<evidence type="ECO:0000256" key="2">
    <source>
        <dbReference type="ARBA" id="ARBA00022969"/>
    </source>
</evidence>
<comment type="caution">
    <text evidence="9">The sequence shown here is derived from an EMBL/GenBank/DDBJ whole genome shotgun (WGS) entry which is preliminary data.</text>
</comment>
<dbReference type="PRINTS" id="PR00046">
    <property type="entry name" value="SIGMA70FCT"/>
</dbReference>
<evidence type="ECO:0000256" key="7">
    <source>
        <dbReference type="RuleBase" id="RU362124"/>
    </source>
</evidence>
<dbReference type="NCBIfam" id="NF004471">
    <property type="entry name" value="PRK05803.1"/>
    <property type="match status" value="1"/>
</dbReference>
<proteinExistence type="inferred from homology"/>
<dbReference type="EMBL" id="PXYV01000001">
    <property type="protein sequence ID" value="PSR24125.1"/>
    <property type="molecule type" value="Genomic_DNA"/>
</dbReference>
<dbReference type="GO" id="GO:0030435">
    <property type="term" value="P:sporulation resulting in formation of a cellular spore"/>
    <property type="evidence" value="ECO:0007669"/>
    <property type="project" value="UniProtKB-KW"/>
</dbReference>
<dbReference type="InterPro" id="IPR036388">
    <property type="entry name" value="WH-like_DNA-bd_sf"/>
</dbReference>
<dbReference type="Proteomes" id="UP000241848">
    <property type="component" value="Unassembled WGS sequence"/>
</dbReference>
<comment type="function">
    <text evidence="7">Sigma factors are initiation factors that promote the attachment of RNA polymerase to specific initiation sites and are then released.</text>
</comment>